<keyword evidence="6" id="KW-0378">Hydrolase</keyword>
<evidence type="ECO:0000256" key="4">
    <source>
        <dbReference type="SAM" id="SignalP"/>
    </source>
</evidence>
<gene>
    <name evidence="6" type="ORF">GYMLUDRAFT_248413</name>
</gene>
<dbReference type="GO" id="GO:0030248">
    <property type="term" value="F:cellulose binding"/>
    <property type="evidence" value="ECO:0007669"/>
    <property type="project" value="UniProtKB-UniRule"/>
</dbReference>
<name>A0A0D0AYP0_9AGAR</name>
<evidence type="ECO:0000256" key="2">
    <source>
        <dbReference type="RuleBase" id="RU368122"/>
    </source>
</evidence>
<keyword evidence="2" id="KW-0119">Carbohydrate metabolism</keyword>
<dbReference type="AlphaFoldDB" id="A0A0D0AYP0"/>
<dbReference type="GO" id="GO:0008810">
    <property type="term" value="F:cellulase activity"/>
    <property type="evidence" value="ECO:0007669"/>
    <property type="project" value="UniProtKB-UniRule"/>
</dbReference>
<dbReference type="PANTHER" id="PTHR33353:SF19">
    <property type="entry name" value="GLYCOSYLHYDROLASE FAMILY 61-8 PROTEIN"/>
    <property type="match status" value="1"/>
</dbReference>
<feature type="region of interest" description="Disordered" evidence="3">
    <location>
        <begin position="238"/>
        <end position="273"/>
    </location>
</feature>
<dbReference type="Pfam" id="PF03443">
    <property type="entry name" value="AA9"/>
    <property type="match status" value="1"/>
</dbReference>
<accession>A0A0D0AYP0</accession>
<organism evidence="6 7">
    <name type="scientific">Collybiopsis luxurians FD-317 M1</name>
    <dbReference type="NCBI Taxonomy" id="944289"/>
    <lineage>
        <taxon>Eukaryota</taxon>
        <taxon>Fungi</taxon>
        <taxon>Dikarya</taxon>
        <taxon>Basidiomycota</taxon>
        <taxon>Agaricomycotina</taxon>
        <taxon>Agaricomycetes</taxon>
        <taxon>Agaricomycetidae</taxon>
        <taxon>Agaricales</taxon>
        <taxon>Marasmiineae</taxon>
        <taxon>Omphalotaceae</taxon>
        <taxon>Collybiopsis</taxon>
        <taxon>Collybiopsis luxurians</taxon>
    </lineage>
</organism>
<feature type="signal peptide" evidence="4">
    <location>
        <begin position="1"/>
        <end position="22"/>
    </location>
</feature>
<feature type="chain" id="PRO_5002218982" description="AA9 family lytic polysaccharide monooxygenase" evidence="4">
    <location>
        <begin position="23"/>
        <end position="429"/>
    </location>
</feature>
<evidence type="ECO:0000256" key="1">
    <source>
        <dbReference type="ARBA" id="ARBA00023157"/>
    </source>
</evidence>
<dbReference type="PANTHER" id="PTHR33353">
    <property type="entry name" value="PUTATIVE (AFU_ORTHOLOGUE AFUA_1G12560)-RELATED"/>
    <property type="match status" value="1"/>
</dbReference>
<dbReference type="Proteomes" id="UP000053593">
    <property type="component" value="Unassembled WGS sequence"/>
</dbReference>
<feature type="domain" description="Auxiliary Activity family 9 catalytic" evidence="5">
    <location>
        <begin position="23"/>
        <end position="222"/>
    </location>
</feature>
<comment type="function">
    <text evidence="2">Lytic polysaccharide monooxygenase (LMPO) that depolymerizes crystalline and amorphous polysaccharides via the oxidation of scissile alpha- or beta-(1-4)-glycosidic bonds, yielding C1 and/or C4 oxidation products. Catalysis by LPMOs requires the reduction of the active-site copper from Cu(II) to Cu(I) by a reducing agent and H(2)O(2) or O(2) as a cosubstrate.</text>
</comment>
<comment type="domain">
    <text evidence="2">Has a modular structure: an endo-beta-1,4-glucanase catalytic module at the N-terminus, a linker rich in serines and threonines, and a C-terminal carbohydrate-binding module (CBM).</text>
</comment>
<dbReference type="CDD" id="cd21175">
    <property type="entry name" value="LPMO_AA9"/>
    <property type="match status" value="1"/>
</dbReference>
<keyword evidence="4" id="KW-0732">Signal</keyword>
<keyword evidence="1 2" id="KW-1015">Disulfide bond</keyword>
<protein>
    <recommendedName>
        <fullName evidence="2">AA9 family lytic polysaccharide monooxygenase</fullName>
        <ecNumber evidence="2">1.14.99.56</ecNumber>
    </recommendedName>
    <alternativeName>
        <fullName evidence="2">Endo-beta-1,4-glucanase</fullName>
    </alternativeName>
    <alternativeName>
        <fullName evidence="2">Glycosyl hydrolase 61 family protein</fullName>
    </alternativeName>
</protein>
<proteinExistence type="predicted"/>
<dbReference type="GO" id="GO:0005576">
    <property type="term" value="C:extracellular region"/>
    <property type="evidence" value="ECO:0007669"/>
    <property type="project" value="UniProtKB-SubCell"/>
</dbReference>
<dbReference type="InterPro" id="IPR005103">
    <property type="entry name" value="AA9_LPMO"/>
</dbReference>
<sequence length="429" mass="42845">MHASTTLFASFATAALFTLADAHGAVSQIQVAGQTFNSPLINAGGDTGPFYVPSDNSPITDLTSANMFCGSVGNKATSTPSIDLSKGNTISFYWNSGYTAGTDWPHNTGPMFLYMAKCDGDCSSMTASNTNFIKIEQQGIVNGVWAQAAVKSGQPATFTIPSDLASGQYLIRHEIINLASTDENFPACSQFDITGGSNDYSSAQTAKFPGAYSASDAGLTVAGSAIYSIKADADYTFPGPNPVESSDGASSGSSSSSSNSSSSSSSSFSSAGSSPSSVLLVSATIPSASASATSTSSLSSESVTTTAPAQSGSPSSSSSSLGSGTTGDAGADSCAAAWTACNAAYMSASSSASSTGSASSYTCQTDYVNCVAQSMSGASAATGTAVGSGSAAASASTDEVVATPSVSARSSFAKHLRRHHAGLSRIEFH</sequence>
<reference evidence="6 7" key="1">
    <citation type="submission" date="2014-04" db="EMBL/GenBank/DDBJ databases">
        <title>Evolutionary Origins and Diversification of the Mycorrhizal Mutualists.</title>
        <authorList>
            <consortium name="DOE Joint Genome Institute"/>
            <consortium name="Mycorrhizal Genomics Consortium"/>
            <person name="Kohler A."/>
            <person name="Kuo A."/>
            <person name="Nagy L.G."/>
            <person name="Floudas D."/>
            <person name="Copeland A."/>
            <person name="Barry K.W."/>
            <person name="Cichocki N."/>
            <person name="Veneault-Fourrey C."/>
            <person name="LaButti K."/>
            <person name="Lindquist E.A."/>
            <person name="Lipzen A."/>
            <person name="Lundell T."/>
            <person name="Morin E."/>
            <person name="Murat C."/>
            <person name="Riley R."/>
            <person name="Ohm R."/>
            <person name="Sun H."/>
            <person name="Tunlid A."/>
            <person name="Henrissat B."/>
            <person name="Grigoriev I.V."/>
            <person name="Hibbett D.S."/>
            <person name="Martin F."/>
        </authorList>
    </citation>
    <scope>NUCLEOTIDE SEQUENCE [LARGE SCALE GENOMIC DNA]</scope>
    <source>
        <strain evidence="6 7">FD-317 M1</strain>
    </source>
</reference>
<keyword evidence="2" id="KW-0136">Cellulose degradation</keyword>
<dbReference type="EC" id="1.14.99.56" evidence="2"/>
<dbReference type="OrthoDB" id="4849160at2759"/>
<dbReference type="Gene3D" id="2.70.50.70">
    <property type="match status" value="1"/>
</dbReference>
<evidence type="ECO:0000259" key="5">
    <source>
        <dbReference type="Pfam" id="PF03443"/>
    </source>
</evidence>
<dbReference type="GO" id="GO:0030245">
    <property type="term" value="P:cellulose catabolic process"/>
    <property type="evidence" value="ECO:0007669"/>
    <property type="project" value="UniProtKB-UniRule"/>
</dbReference>
<keyword evidence="7" id="KW-1185">Reference proteome</keyword>
<keyword evidence="2" id="KW-0964">Secreted</keyword>
<dbReference type="HOGENOM" id="CLU_031730_1_1_1"/>
<comment type="catalytic activity">
    <reaction evidence="2">
        <text>[(1-&gt;4)-beta-D-glucosyl]n+m + reduced acceptor + O2 = 4-dehydro-beta-D-glucosyl-[(1-&gt;4)-beta-D-glucosyl]n-1 + [(1-&gt;4)-beta-D-glucosyl]m + acceptor + H2O.</text>
        <dbReference type="EC" id="1.14.99.56"/>
    </reaction>
</comment>
<comment type="subcellular location">
    <subcellularLocation>
        <location evidence="2">Secreted</location>
    </subcellularLocation>
</comment>
<feature type="region of interest" description="Disordered" evidence="3">
    <location>
        <begin position="292"/>
        <end position="324"/>
    </location>
</feature>
<evidence type="ECO:0000256" key="3">
    <source>
        <dbReference type="SAM" id="MobiDB-lite"/>
    </source>
</evidence>
<evidence type="ECO:0000313" key="6">
    <source>
        <dbReference type="EMBL" id="KIK55820.1"/>
    </source>
</evidence>
<dbReference type="InterPro" id="IPR049892">
    <property type="entry name" value="AA9"/>
</dbReference>
<dbReference type="EMBL" id="KN834803">
    <property type="protein sequence ID" value="KIK55820.1"/>
    <property type="molecule type" value="Genomic_DNA"/>
</dbReference>
<feature type="compositionally biased region" description="Low complexity" evidence="3">
    <location>
        <begin position="245"/>
        <end position="273"/>
    </location>
</feature>
<evidence type="ECO:0000313" key="7">
    <source>
        <dbReference type="Proteomes" id="UP000053593"/>
    </source>
</evidence>
<keyword evidence="2" id="KW-0624">Polysaccharide degradation</keyword>